<evidence type="ECO:0000256" key="10">
    <source>
        <dbReference type="SAM" id="Phobius"/>
    </source>
</evidence>
<dbReference type="GO" id="GO:0140359">
    <property type="term" value="F:ABC-type transporter activity"/>
    <property type="evidence" value="ECO:0007669"/>
    <property type="project" value="InterPro"/>
</dbReference>
<dbReference type="Pfam" id="PF00005">
    <property type="entry name" value="ABC_tran"/>
    <property type="match status" value="2"/>
</dbReference>
<keyword evidence="4 10" id="KW-0812">Transmembrane</keyword>
<sequence>KRTSKIFQQTRALLWKNILLAWRMKTQSFQAMIILVVVLISAYTINRYPRREIPYAFLGRLDDPAFNSTGVTLAYTPVTNTTRQIMSKVASGSAMRDVIIEEVENEKEMENRGISEEDTIGVVFKDDFSYCLRFQSHKMAHPNDAFQHFDTCFYFPECKVPLAWYEGFLSVQSSIDAAVIEMKTNDSVWEEMTSISGVSLKSPLFKPVYKMGYIWFIIYTVLCFSPYMYFLSVKVIREKKKLKVLMRAMGLQDIAFWLSWSLLYTVYISIIAGLLALITIREALDNYSYFEIYFFYFFYGIASIHFCFMLSSLIKQPNVASFVGFVLHIVFGLLGFLTLFEKLPMPLEWILNLFSPFPFTAGFSKLVKLEVYERALTPELYPFFNLYIILSLDSVLYLLLAIYFDKVLPGKYGVPYPPLFFLRPSYWFKPRGGYMGMRAISERSHDPVPSSTSEPMPPGFDGKEAIRLNNIKKIYKKKDKRTEALSDLSLNIYEGQITALLGHSGSGKTALLNVLSGFSKPTAGSAMIYNYRVSEVQDMEEIRAMVGICPQLNLHFEALTVKENLRTFAHIKGVQRKEVEQEVQKVLVSLDLTNLQDVRADALSGGQKRKLSLGIAILGNPQVLLLDEPTAGLDPCSRYHMWSLLKERQTGRSMEEADVCADRKAFLSRGRLQCVGSSLYLKRKWGIGYLLRMHVNDLCDAELTSSLVKRYMLPLENTDSFPDLFSHLESSLLQGVVNYEVSRTTLEEVFLKLEGEEAIDQEEDGDLKERDQSPVFSEEGSMAVSGMALWRQQVCAVMRVRFLKLRHEGKFLRSILLFFGILILPIFLIFVTFHLRDDYSSWEVTDSSYFLPTEEKFQNKAANLLIFNDTGSQIEDFIAALKAQSIIPEITLEKNITTLPPHKGALKISREGKSYQFTILCSPEDITCFPLLVNVLSNTFLRLFNSTARFRVWSEPFYRIKTSHLRDNIFFFCLSYMLLLAAGLPPHFAVHSMGDYKLQARAQLRLAGLFPSAYWCGLALVDVPLFWTLMCLMFVVVVILNRTCPLKAISMLTLITCVIGYGVSLVLLVYLIAFKFRTGRSNRYIWSFILILVSEMNLRSEVLDEKIYFAFSVLIPTFPPLSWLSFSELVTKHVLIDSVMPYIHCVIFALLLRCLEIRDGGAVTSLDPIFRIQRRKVVACQNRDPPGEEPPEVQEERERVGSAVACLQQEEELVIVVDSLRKEYKDKKASSIFKKKKKVAVKNLSFRVKKGEVLGLLGTNGAGKSTTINMISGDVTVTAGQVAASCPGQGSLGGLGYCPQQNPLWPDLNMHQHLEAYAAVRGMRKEDAAVTISRIAKALDLQTHFKTPVRRLPAAEARKLCFALSVLGDPMVMLWDEPSVGMDLKGQRRMWKMIRTTMRSKERAAILSTQDLEEASAMCDRVAIMVSGQLRFIGSLEDLKSKFGRSYHLEVKVMDAGQTDALHAEILRLFPYAARQERTSSLLIYKIPMEDALPLSQSFSKLEAAKHNFRLEEYSLSLNTLQQVFVDLTRDLEEHDLDATPDGAVEQRPL</sequence>
<dbReference type="FunFam" id="3.40.50.300:FF:000436">
    <property type="entry name" value="ATP binding cassette subfamily A member 9"/>
    <property type="match status" value="1"/>
</dbReference>
<feature type="transmembrane region" description="Helical" evidence="10">
    <location>
        <begin position="384"/>
        <end position="404"/>
    </location>
</feature>
<feature type="transmembrane region" description="Helical" evidence="10">
    <location>
        <begin position="1026"/>
        <end position="1044"/>
    </location>
</feature>
<feature type="transmembrane region" description="Helical" evidence="10">
    <location>
        <begin position="254"/>
        <end position="280"/>
    </location>
</feature>
<gene>
    <name evidence="12" type="ORF">N320_08928</name>
</gene>
<evidence type="ECO:0000256" key="4">
    <source>
        <dbReference type="ARBA" id="ARBA00022692"/>
    </source>
</evidence>
<evidence type="ECO:0000313" key="12">
    <source>
        <dbReference type="EMBL" id="KFO87890.1"/>
    </source>
</evidence>
<dbReference type="InterPro" id="IPR017871">
    <property type="entry name" value="ABC_transporter-like_CS"/>
</dbReference>
<dbReference type="Pfam" id="PF12698">
    <property type="entry name" value="ABC2_membrane_3"/>
    <property type="match status" value="1"/>
</dbReference>
<feature type="transmembrane region" description="Helical" evidence="10">
    <location>
        <begin position="969"/>
        <end position="990"/>
    </location>
</feature>
<keyword evidence="3" id="KW-0813">Transport</keyword>
<comment type="similarity">
    <text evidence="2">Belongs to the ABC transporter superfamily. ABCA family.</text>
</comment>
<evidence type="ECO:0000256" key="3">
    <source>
        <dbReference type="ARBA" id="ARBA00022448"/>
    </source>
</evidence>
<keyword evidence="7 12" id="KW-0067">ATP-binding</keyword>
<keyword evidence="13" id="KW-1185">Reference proteome</keyword>
<dbReference type="PANTHER" id="PTHR19229">
    <property type="entry name" value="ATP-BINDING CASSETTE TRANSPORTER SUBFAMILY A ABCA"/>
    <property type="match status" value="1"/>
</dbReference>
<proteinExistence type="inferred from homology"/>
<keyword evidence="9 10" id="KW-0472">Membrane</keyword>
<evidence type="ECO:0000256" key="1">
    <source>
        <dbReference type="ARBA" id="ARBA00004141"/>
    </source>
</evidence>
<name>A0A091GZN2_BUCRH</name>
<feature type="transmembrane region" description="Helical" evidence="10">
    <location>
        <begin position="213"/>
        <end position="233"/>
    </location>
</feature>
<dbReference type="Pfam" id="PF23321">
    <property type="entry name" value="R1_ABCA1"/>
    <property type="match status" value="1"/>
</dbReference>
<feature type="domain" description="ABC transporter" evidence="11">
    <location>
        <begin position="1215"/>
        <end position="1452"/>
    </location>
</feature>
<evidence type="ECO:0000256" key="2">
    <source>
        <dbReference type="ARBA" id="ARBA00008869"/>
    </source>
</evidence>
<reference evidence="12 13" key="1">
    <citation type="submission" date="2014-04" db="EMBL/GenBank/DDBJ databases">
        <title>Genome evolution of avian class.</title>
        <authorList>
            <person name="Zhang G."/>
            <person name="Li C."/>
        </authorList>
    </citation>
    <scope>NUCLEOTIDE SEQUENCE [LARGE SCALE GENOMIC DNA]</scope>
    <source>
        <strain evidence="12">BGI_N320</strain>
    </source>
</reference>
<evidence type="ECO:0000256" key="9">
    <source>
        <dbReference type="ARBA" id="ARBA00023136"/>
    </source>
</evidence>
<dbReference type="CDD" id="cd03263">
    <property type="entry name" value="ABC_subfamily_A"/>
    <property type="match status" value="1"/>
</dbReference>
<protein>
    <submittedName>
        <fullName evidence="12">ATP-binding cassette sub-family A member 9</fullName>
    </submittedName>
</protein>
<dbReference type="Gene3D" id="3.40.50.300">
    <property type="entry name" value="P-loop containing nucleotide triphosphate hydrolases"/>
    <property type="match status" value="2"/>
</dbReference>
<dbReference type="GO" id="GO:0005319">
    <property type="term" value="F:lipid transporter activity"/>
    <property type="evidence" value="ECO:0007669"/>
    <property type="project" value="TreeGrafter"/>
</dbReference>
<evidence type="ECO:0000256" key="7">
    <source>
        <dbReference type="ARBA" id="ARBA00022840"/>
    </source>
</evidence>
<feature type="non-terminal residue" evidence="12">
    <location>
        <position position="1550"/>
    </location>
</feature>
<dbReference type="SMART" id="SM00382">
    <property type="entry name" value="AAA"/>
    <property type="match status" value="2"/>
</dbReference>
<organism evidence="12 13">
    <name type="scientific">Buceros rhinoceros silvestris</name>
    <dbReference type="NCBI Taxonomy" id="175836"/>
    <lineage>
        <taxon>Eukaryota</taxon>
        <taxon>Metazoa</taxon>
        <taxon>Chordata</taxon>
        <taxon>Craniata</taxon>
        <taxon>Vertebrata</taxon>
        <taxon>Euteleostomi</taxon>
        <taxon>Archelosauria</taxon>
        <taxon>Archosauria</taxon>
        <taxon>Dinosauria</taxon>
        <taxon>Saurischia</taxon>
        <taxon>Theropoda</taxon>
        <taxon>Coelurosauria</taxon>
        <taxon>Aves</taxon>
        <taxon>Neognathae</taxon>
        <taxon>Neoaves</taxon>
        <taxon>Telluraves</taxon>
        <taxon>Coraciimorphae</taxon>
        <taxon>Bucerotiformes</taxon>
        <taxon>Bucerotidae</taxon>
        <taxon>Buceros</taxon>
    </lineage>
</organism>
<keyword evidence="5" id="KW-0677">Repeat</keyword>
<dbReference type="InterPro" id="IPR026082">
    <property type="entry name" value="ABCA"/>
</dbReference>
<keyword evidence="6" id="KW-0547">Nucleotide-binding</keyword>
<feature type="transmembrane region" description="Helical" evidence="10">
    <location>
        <begin position="811"/>
        <end position="833"/>
    </location>
</feature>
<dbReference type="Proteomes" id="UP000054064">
    <property type="component" value="Unassembled WGS sequence"/>
</dbReference>
<accession>A0A091GZN2</accession>
<dbReference type="InterPro" id="IPR003593">
    <property type="entry name" value="AAA+_ATPase"/>
</dbReference>
<feature type="domain" description="ABC transporter" evidence="11">
    <location>
        <begin position="466"/>
        <end position="694"/>
    </location>
</feature>
<dbReference type="FunFam" id="3.40.50.300:FF:000335">
    <property type="entry name" value="ATP binding cassette subfamily A member 5"/>
    <property type="match status" value="1"/>
</dbReference>
<evidence type="ECO:0000256" key="5">
    <source>
        <dbReference type="ARBA" id="ARBA00022737"/>
    </source>
</evidence>
<comment type="subcellular location">
    <subcellularLocation>
        <location evidence="1">Membrane</location>
        <topology evidence="1">Multi-pass membrane protein</topology>
    </subcellularLocation>
</comment>
<dbReference type="GO" id="GO:0005886">
    <property type="term" value="C:plasma membrane"/>
    <property type="evidence" value="ECO:0007669"/>
    <property type="project" value="UniProtKB-ARBA"/>
</dbReference>
<evidence type="ECO:0000256" key="6">
    <source>
        <dbReference type="ARBA" id="ARBA00022741"/>
    </source>
</evidence>
<dbReference type="SUPFAM" id="SSF52540">
    <property type="entry name" value="P-loop containing nucleoside triphosphate hydrolases"/>
    <property type="match status" value="2"/>
</dbReference>
<dbReference type="InterPro" id="IPR003439">
    <property type="entry name" value="ABC_transporter-like_ATP-bd"/>
</dbReference>
<dbReference type="PROSITE" id="PS00211">
    <property type="entry name" value="ABC_TRANSPORTER_1"/>
    <property type="match status" value="1"/>
</dbReference>
<dbReference type="GO" id="GO:0016887">
    <property type="term" value="F:ATP hydrolysis activity"/>
    <property type="evidence" value="ECO:0007669"/>
    <property type="project" value="InterPro"/>
</dbReference>
<dbReference type="InterPro" id="IPR056264">
    <property type="entry name" value="R2_ABCA1-4-like"/>
</dbReference>
<feature type="transmembrane region" description="Helical" evidence="10">
    <location>
        <begin position="1051"/>
        <end position="1072"/>
    </location>
</feature>
<keyword evidence="8 10" id="KW-1133">Transmembrane helix</keyword>
<dbReference type="EMBL" id="KL515586">
    <property type="protein sequence ID" value="KFO87890.1"/>
    <property type="molecule type" value="Genomic_DNA"/>
</dbReference>
<evidence type="ECO:0000256" key="8">
    <source>
        <dbReference type="ARBA" id="ARBA00022989"/>
    </source>
</evidence>
<feature type="transmembrane region" description="Helical" evidence="10">
    <location>
        <begin position="292"/>
        <end position="310"/>
    </location>
</feature>
<dbReference type="InterPro" id="IPR013525">
    <property type="entry name" value="ABC2_TM"/>
</dbReference>
<feature type="transmembrane region" description="Helical" evidence="10">
    <location>
        <begin position="28"/>
        <end position="45"/>
    </location>
</feature>
<feature type="non-terminal residue" evidence="12">
    <location>
        <position position="1"/>
    </location>
</feature>
<evidence type="ECO:0000259" key="11">
    <source>
        <dbReference type="PROSITE" id="PS50893"/>
    </source>
</evidence>
<dbReference type="GO" id="GO:0005524">
    <property type="term" value="F:ATP binding"/>
    <property type="evidence" value="ECO:0007669"/>
    <property type="project" value="UniProtKB-KW"/>
</dbReference>
<dbReference type="PANTHER" id="PTHR19229:SF274">
    <property type="entry name" value="ABC-TYPE ORGANIC ANION TRANSPORTER ABCA8"/>
    <property type="match status" value="1"/>
</dbReference>
<dbReference type="PROSITE" id="PS50893">
    <property type="entry name" value="ABC_TRANSPORTER_2"/>
    <property type="match status" value="2"/>
</dbReference>
<feature type="transmembrane region" description="Helical" evidence="10">
    <location>
        <begin position="322"/>
        <end position="340"/>
    </location>
</feature>
<dbReference type="InterPro" id="IPR027417">
    <property type="entry name" value="P-loop_NTPase"/>
</dbReference>
<evidence type="ECO:0000313" key="13">
    <source>
        <dbReference type="Proteomes" id="UP000054064"/>
    </source>
</evidence>